<comment type="caution">
    <text evidence="4">The sequence shown here is derived from an EMBL/GenBank/DDBJ whole genome shotgun (WGS) entry which is preliminary data.</text>
</comment>
<accession>A0A1F7IXU0</accession>
<reference evidence="4 5" key="1">
    <citation type="journal article" date="2016" name="Nat. Commun.">
        <title>Thousands of microbial genomes shed light on interconnected biogeochemical processes in an aquifer system.</title>
        <authorList>
            <person name="Anantharaman K."/>
            <person name="Brown C.T."/>
            <person name="Hug L.A."/>
            <person name="Sharon I."/>
            <person name="Castelle C.J."/>
            <person name="Probst A.J."/>
            <person name="Thomas B.C."/>
            <person name="Singh A."/>
            <person name="Wilkins M.J."/>
            <person name="Karaoz U."/>
            <person name="Brodie E.L."/>
            <person name="Williams K.H."/>
            <person name="Hubbard S.S."/>
            <person name="Banfield J.F."/>
        </authorList>
    </citation>
    <scope>NUCLEOTIDE SEQUENCE [LARGE SCALE GENOMIC DNA]</scope>
</reference>
<evidence type="ECO:0000256" key="1">
    <source>
        <dbReference type="SAM" id="MobiDB-lite"/>
    </source>
</evidence>
<dbReference type="Pfam" id="PF13399">
    <property type="entry name" value="LytR_C"/>
    <property type="match status" value="1"/>
</dbReference>
<protein>
    <recommendedName>
        <fullName evidence="3">LytR/CpsA/Psr regulator C-terminal domain-containing protein</fullName>
    </recommendedName>
</protein>
<dbReference type="Gene3D" id="3.30.420.40">
    <property type="match status" value="2"/>
</dbReference>
<dbReference type="AlphaFoldDB" id="A0A1F7IXU0"/>
<sequence length="495" mass="56192">MLYIYLDTHQIKLMHLKKSLLGSYEAAFYKKTFDTDLLENGLPKNIDVINSAVKKTLELIPETPLKDHDVTLIAPQSLFVFFTADMPVDITPTVIDSYVKEKIRTELNISAEDCYYSYFIQESEGKKKIIFYGVKKDTFESIAQPFTLLELKLQSIIPESLAYYKLFEKTLRANKKETIWFVSYDESSLNGYVYDSYGLLETDRWAYTLSSGDKIEKVLQQKASEYEAKNIKLNRLILSGSKAEKVRQDTFTKDVGVWTNPLFRIIPHFYNDYLKLLQHEKAEIPVLEHDVLFGAFIFSLENKQFSVVKSKRQTSAAIVHSATEMTAKKLPWKGIVLFTVSFVITFIGLYFLSRTGFNFNLSSLKLPAFSMPALFKNATPTPEPSPTSAPPTPTPTPEIDRAAIRIKVLNGSGIPGKASDVKEFLNGVGYEEILTENADAFDYEKTVVQIKANRVDELRPLIEKDIASQVAKPEFEDLDEDEASEIVIIVGTDFK</sequence>
<keyword evidence="2" id="KW-0812">Transmembrane</keyword>
<dbReference type="InterPro" id="IPR027381">
    <property type="entry name" value="LytR/CpsA/Psr_C"/>
</dbReference>
<evidence type="ECO:0000313" key="4">
    <source>
        <dbReference type="EMBL" id="OGK48164.1"/>
    </source>
</evidence>
<dbReference type="EMBL" id="MGAL01000022">
    <property type="protein sequence ID" value="OGK48164.1"/>
    <property type="molecule type" value="Genomic_DNA"/>
</dbReference>
<keyword evidence="2" id="KW-0472">Membrane</keyword>
<keyword evidence="2" id="KW-1133">Transmembrane helix</keyword>
<dbReference type="STRING" id="1802061.A3A93_00535"/>
<evidence type="ECO:0000259" key="3">
    <source>
        <dbReference type="Pfam" id="PF13399"/>
    </source>
</evidence>
<dbReference type="Gene3D" id="3.30.1490.300">
    <property type="match status" value="1"/>
</dbReference>
<dbReference type="Gene3D" id="3.30.70.2390">
    <property type="match status" value="1"/>
</dbReference>
<dbReference type="Proteomes" id="UP000177141">
    <property type="component" value="Unassembled WGS sequence"/>
</dbReference>
<feature type="compositionally biased region" description="Pro residues" evidence="1">
    <location>
        <begin position="381"/>
        <end position="396"/>
    </location>
</feature>
<feature type="domain" description="LytR/CpsA/Psr regulator C-terminal" evidence="3">
    <location>
        <begin position="404"/>
        <end position="494"/>
    </location>
</feature>
<feature type="transmembrane region" description="Helical" evidence="2">
    <location>
        <begin position="330"/>
        <end position="352"/>
    </location>
</feature>
<name>A0A1F7IXU0_9BACT</name>
<gene>
    <name evidence="4" type="ORF">A3A93_00535</name>
</gene>
<feature type="region of interest" description="Disordered" evidence="1">
    <location>
        <begin position="377"/>
        <end position="397"/>
    </location>
</feature>
<evidence type="ECO:0000313" key="5">
    <source>
        <dbReference type="Proteomes" id="UP000177141"/>
    </source>
</evidence>
<organism evidence="4 5">
    <name type="scientific">Candidatus Roizmanbacteria bacterium RIFCSPLOWO2_01_FULL_38_12</name>
    <dbReference type="NCBI Taxonomy" id="1802061"/>
    <lineage>
        <taxon>Bacteria</taxon>
        <taxon>Candidatus Roizmaniibacteriota</taxon>
    </lineage>
</organism>
<evidence type="ECO:0000256" key="2">
    <source>
        <dbReference type="SAM" id="Phobius"/>
    </source>
</evidence>
<proteinExistence type="predicted"/>